<organism evidence="7 8">
    <name type="scientific">Acetivibrio mesophilus</name>
    <dbReference type="NCBI Taxonomy" id="2487273"/>
    <lineage>
        <taxon>Bacteria</taxon>
        <taxon>Bacillati</taxon>
        <taxon>Bacillota</taxon>
        <taxon>Clostridia</taxon>
        <taxon>Eubacteriales</taxon>
        <taxon>Oscillospiraceae</taxon>
        <taxon>Acetivibrio</taxon>
    </lineage>
</organism>
<dbReference type="GO" id="GO:0005737">
    <property type="term" value="C:cytoplasm"/>
    <property type="evidence" value="ECO:0007669"/>
    <property type="project" value="UniProtKB-SubCell"/>
</dbReference>
<keyword evidence="5 6" id="KW-0804">Transcription</keyword>
<comment type="similarity">
    <text evidence="6">Belongs to the sigma-70 factor family. SigI subfamily.</text>
</comment>
<evidence type="ECO:0000313" key="8">
    <source>
        <dbReference type="Proteomes" id="UP000289166"/>
    </source>
</evidence>
<dbReference type="InterPro" id="IPR013325">
    <property type="entry name" value="RNA_pol_sigma_r2"/>
</dbReference>
<dbReference type="GO" id="GO:0006352">
    <property type="term" value="P:DNA-templated transcription initiation"/>
    <property type="evidence" value="ECO:0007669"/>
    <property type="project" value="UniProtKB-UniRule"/>
</dbReference>
<dbReference type="OrthoDB" id="3190733at2"/>
<evidence type="ECO:0000256" key="3">
    <source>
        <dbReference type="ARBA" id="ARBA00023082"/>
    </source>
</evidence>
<protein>
    <recommendedName>
        <fullName evidence="6">RNA polymerase sigma factor SigI</fullName>
    </recommendedName>
</protein>
<dbReference type="GO" id="GO:0016987">
    <property type="term" value="F:sigma factor activity"/>
    <property type="evidence" value="ECO:0007669"/>
    <property type="project" value="UniProtKB-UniRule"/>
</dbReference>
<comment type="activity regulation">
    <text evidence="6">Negatively regulated by the anti-sigma-I factor RsgI.</text>
</comment>
<evidence type="ECO:0000256" key="5">
    <source>
        <dbReference type="ARBA" id="ARBA00023163"/>
    </source>
</evidence>
<evidence type="ECO:0000256" key="4">
    <source>
        <dbReference type="ARBA" id="ARBA00023125"/>
    </source>
</evidence>
<keyword evidence="4 6" id="KW-0238">DNA-binding</keyword>
<proteinExistence type="inferred from homology"/>
<keyword evidence="1 6" id="KW-0963">Cytoplasm</keyword>
<dbReference type="PIRSF" id="PIRSF038953">
    <property type="entry name" value="SigI"/>
    <property type="match status" value="1"/>
</dbReference>
<evidence type="ECO:0000256" key="2">
    <source>
        <dbReference type="ARBA" id="ARBA00023015"/>
    </source>
</evidence>
<dbReference type="GO" id="GO:0003677">
    <property type="term" value="F:DNA binding"/>
    <property type="evidence" value="ECO:0007669"/>
    <property type="project" value="UniProtKB-UniRule"/>
</dbReference>
<dbReference type="NCBIfam" id="NF006173">
    <property type="entry name" value="PRK08311.2-1"/>
    <property type="match status" value="1"/>
</dbReference>
<gene>
    <name evidence="6 7" type="primary">sigI</name>
    <name evidence="7" type="ORF">EFD62_08915</name>
</gene>
<dbReference type="RefSeq" id="WP_069194417.1">
    <property type="nucleotide sequence ID" value="NZ_RLII01000009.1"/>
</dbReference>
<evidence type="ECO:0000313" key="7">
    <source>
        <dbReference type="EMBL" id="RXE59075.1"/>
    </source>
</evidence>
<dbReference type="Gene3D" id="1.10.1740.10">
    <property type="match status" value="1"/>
</dbReference>
<keyword evidence="3 6" id="KW-0731">Sigma factor</keyword>
<comment type="subunit">
    <text evidence="6">Interacts with RsgI.</text>
</comment>
<feature type="short sequence motif" description="Polymerase core binding" evidence="6">
    <location>
        <begin position="67"/>
        <end position="80"/>
    </location>
</feature>
<keyword evidence="6" id="KW-0346">Stress response</keyword>
<comment type="function">
    <text evidence="6">Sigma factors are initiation factors that promote the attachment of RNA polymerase to specific initiation sites and are then released.</text>
</comment>
<dbReference type="SUPFAM" id="SSF88946">
    <property type="entry name" value="Sigma2 domain of RNA polymerase sigma factors"/>
    <property type="match status" value="1"/>
</dbReference>
<dbReference type="EMBL" id="RLII01000009">
    <property type="protein sequence ID" value="RXE59075.1"/>
    <property type="molecule type" value="Genomic_DNA"/>
</dbReference>
<name>A0A4Q0I5L1_9FIRM</name>
<feature type="DNA-binding region" description="H-T-H motif" evidence="6">
    <location>
        <begin position="205"/>
        <end position="224"/>
    </location>
</feature>
<dbReference type="HAMAP" id="MF_02064">
    <property type="entry name" value="Sigma70_SigI"/>
    <property type="match status" value="1"/>
</dbReference>
<dbReference type="Proteomes" id="UP000289166">
    <property type="component" value="Unassembled WGS sequence"/>
</dbReference>
<keyword evidence="2 6" id="KW-0805">Transcription regulation</keyword>
<dbReference type="AlphaFoldDB" id="A0A4Q0I5L1"/>
<evidence type="ECO:0000256" key="6">
    <source>
        <dbReference type="HAMAP-Rule" id="MF_02064"/>
    </source>
</evidence>
<sequence length="252" mass="29900">MKVRKINNDNKEKNLDETVYDGFISTLKQIKEGNQQLRDEFISEYRPFILKVTSNALGKYIDTRNNDEFSIAMSAFNEAIDKFDTSKGYNFFLFSEQVIKRRLIDYSRSNRYNKEYPFSFFDDEYVYHDEKFMSRSYIGFEDIEAREDIEEFKNKLKEFGITFLDLVLNVPKHKDSRQLCIKLASILAEDEHMYKALMKNKSIPRNELKKKARVHGRTIGNNRKYIIALCLILKSNLNLSKRYLEYTMEGGK</sequence>
<dbReference type="NCBIfam" id="TIGR02895">
    <property type="entry name" value="spore_sigI"/>
    <property type="match status" value="1"/>
</dbReference>
<comment type="subcellular location">
    <subcellularLocation>
        <location evidence="6">Cytoplasm</location>
    </subcellularLocation>
</comment>
<reference evidence="8" key="1">
    <citation type="submission" date="2018-11" db="EMBL/GenBank/DDBJ databases">
        <title>Genome sequencing of a novel mesophilic and cellulolytic organism within the genus Hungateiclostridium.</title>
        <authorList>
            <person name="Rettenmaier R."/>
            <person name="Liebl W."/>
            <person name="Zverlov V."/>
        </authorList>
    </citation>
    <scope>NUCLEOTIDE SEQUENCE [LARGE SCALE GENOMIC DNA]</scope>
    <source>
        <strain evidence="8">N2K1</strain>
    </source>
</reference>
<dbReference type="InterPro" id="IPR014244">
    <property type="entry name" value="RNA_pol_sigma-I"/>
</dbReference>
<accession>A0A4Q0I5L1</accession>
<comment type="caution">
    <text evidence="7">The sequence shown here is derived from an EMBL/GenBank/DDBJ whole genome shotgun (WGS) entry which is preliminary data.</text>
</comment>
<evidence type="ECO:0000256" key="1">
    <source>
        <dbReference type="ARBA" id="ARBA00022490"/>
    </source>
</evidence>
<keyword evidence="8" id="KW-1185">Reference proteome</keyword>